<dbReference type="Gene3D" id="3.40.50.300">
    <property type="entry name" value="P-loop containing nucleotide triphosphate hydrolases"/>
    <property type="match status" value="2"/>
</dbReference>
<reference evidence="6" key="1">
    <citation type="submission" date="2020-10" db="EMBL/GenBank/DDBJ databases">
        <authorList>
            <person name="Gilroy R."/>
        </authorList>
    </citation>
    <scope>NUCLEOTIDE SEQUENCE</scope>
    <source>
        <strain evidence="6">CHK195-4489</strain>
    </source>
</reference>
<dbReference type="PANTHER" id="PTHR32114:SF2">
    <property type="entry name" value="ABC TRANSPORTER ABCH.3"/>
    <property type="match status" value="1"/>
</dbReference>
<evidence type="ECO:0000256" key="4">
    <source>
        <dbReference type="SAM" id="Coils"/>
    </source>
</evidence>
<comment type="caution">
    <text evidence="6">The sequence shown here is derived from an EMBL/GenBank/DDBJ whole genome shotgun (WGS) entry which is preliminary data.</text>
</comment>
<reference evidence="6" key="2">
    <citation type="journal article" date="2021" name="PeerJ">
        <title>Extensive microbial diversity within the chicken gut microbiome revealed by metagenomics and culture.</title>
        <authorList>
            <person name="Gilroy R."/>
            <person name="Ravi A."/>
            <person name="Getino M."/>
            <person name="Pursley I."/>
            <person name="Horton D.L."/>
            <person name="Alikhan N.F."/>
            <person name="Baker D."/>
            <person name="Gharbi K."/>
            <person name="Hall N."/>
            <person name="Watson M."/>
            <person name="Adriaenssens E.M."/>
            <person name="Foster-Nyarko E."/>
            <person name="Jarju S."/>
            <person name="Secka A."/>
            <person name="Antonio M."/>
            <person name="Oren A."/>
            <person name="Chaudhuri R.R."/>
            <person name="La Ragione R."/>
            <person name="Hildebrand F."/>
            <person name="Pallen M.J."/>
        </authorList>
    </citation>
    <scope>NUCLEOTIDE SEQUENCE</scope>
    <source>
        <strain evidence="6">CHK195-4489</strain>
    </source>
</reference>
<evidence type="ECO:0000256" key="3">
    <source>
        <dbReference type="ARBA" id="ARBA00013368"/>
    </source>
</evidence>
<dbReference type="Pfam" id="PF13558">
    <property type="entry name" value="SbcC_Walker_B"/>
    <property type="match status" value="1"/>
</dbReference>
<name>A0A9D1I9A5_9CLOT</name>
<dbReference type="PANTHER" id="PTHR32114">
    <property type="entry name" value="ABC TRANSPORTER ABCH.3"/>
    <property type="match status" value="1"/>
</dbReference>
<dbReference type="EMBL" id="DVMM01000209">
    <property type="protein sequence ID" value="HIU30491.1"/>
    <property type="molecule type" value="Genomic_DNA"/>
</dbReference>
<sequence length="922" mass="101764">MRPICLELSAFGPYAEKTVLELERLGATGLYLITGDTGAGKTTIFDAIAFALYGEASGENREPAMLRSKYAAPETPTEVVLTFEYAGKKYTIRRSPEYERPAKRGGGTTLQKAAAELTYPDGRVLSKPKEVTEAVEELLGLKRSQFSQIAMIAQGDFLKLLLAPTDERRKIFRRIFKTEPFDRLQERLRDEAAKLTTRCQDLQNAIRRETERITCGRDEILEAELKEAKEGRLRFGEEAVLVGKILDRDADREAAVKLKIEEIERQQEAVDRLLGQAEELAQTKAALSDAQKKLQEKSGALAELENAFLAEQEKEAERNALAERIVSLSEKMPQYEALEARRTELEQKKQELEEKKHALAQRAETQNLLRRTLTDLKAELSALGDAGAQKEALLHKKEKILQRQAALEAFGKNLQAYEALSKQKDEAQKRYAAAAGEADRLRNEYNEKNRAFLDAQAGLLAGTLTEGTACPVCGSLSHPHPAAMPEGAPSEEALKTAKQSSERAESEARRASEKAGAAAEQTKAKKEELERAAAELFGAALPASLSSAADEARSDVKTEAARLEANLTLAEQALGRKIEIEARLIPEKEREADRLTAELSELEKETAALNSQISEKTSEAARIAEGLEFQSRREAETHLAALKRQKEDLQAAYEKAKSAYELCKGETDTLRGRADSLKSRLEGAPEIDRSAEQSKKEELTGQKQAANAELDELSGRLHSNRAIFSALKEYTAELTEADGTRSWRKALSDTACGTVSGKEKIKLETYVQMTYFDRILARANTRFMMMSGGQYELKRKTEADSNRSQSGLELDVIDHYNGSERSVKTLSGGEAFKASLSLALGLSDEIQSSAGGIRLDAMFIDEGFGSLDEESLGQALRVLQELSGAGRLVAIISHVAELKEKIDRQVLVTKQKYGGSRAEIRV</sequence>
<evidence type="ECO:0000313" key="6">
    <source>
        <dbReference type="EMBL" id="HIU30491.1"/>
    </source>
</evidence>
<evidence type="ECO:0000313" key="7">
    <source>
        <dbReference type="Proteomes" id="UP000824089"/>
    </source>
</evidence>
<protein>
    <recommendedName>
        <fullName evidence="3">Nuclease SbcCD subunit C</fullName>
    </recommendedName>
</protein>
<dbReference type="AlphaFoldDB" id="A0A9D1I9A5"/>
<feature type="region of interest" description="Disordered" evidence="5">
    <location>
        <begin position="481"/>
        <end position="523"/>
    </location>
</feature>
<gene>
    <name evidence="6" type="ORF">IAD50_09390</name>
</gene>
<feature type="coiled-coil region" evidence="4">
    <location>
        <begin position="185"/>
        <end position="212"/>
    </location>
</feature>
<evidence type="ECO:0000256" key="1">
    <source>
        <dbReference type="ARBA" id="ARBA00006930"/>
    </source>
</evidence>
<dbReference type="InterPro" id="IPR027417">
    <property type="entry name" value="P-loop_NTPase"/>
</dbReference>
<proteinExistence type="inferred from homology"/>
<feature type="compositionally biased region" description="Basic and acidic residues" evidence="5">
    <location>
        <begin position="674"/>
        <end position="700"/>
    </location>
</feature>
<feature type="coiled-coil region" evidence="4">
    <location>
        <begin position="260"/>
        <end position="369"/>
    </location>
</feature>
<accession>A0A9D1I9A5</accession>
<dbReference type="Proteomes" id="UP000824089">
    <property type="component" value="Unassembled WGS sequence"/>
</dbReference>
<feature type="compositionally biased region" description="Basic and acidic residues" evidence="5">
    <location>
        <begin position="492"/>
        <end position="513"/>
    </location>
</feature>
<feature type="coiled-coil region" evidence="4">
    <location>
        <begin position="417"/>
        <end position="451"/>
    </location>
</feature>
<evidence type="ECO:0000256" key="5">
    <source>
        <dbReference type="SAM" id="MobiDB-lite"/>
    </source>
</evidence>
<dbReference type="SUPFAM" id="SSF52540">
    <property type="entry name" value="P-loop containing nucleoside triphosphate hydrolases"/>
    <property type="match status" value="1"/>
</dbReference>
<keyword evidence="4" id="KW-0175">Coiled coil</keyword>
<comment type="subunit">
    <text evidence="2">Heterodimer of SbcC and SbcD.</text>
</comment>
<feature type="region of interest" description="Disordered" evidence="5">
    <location>
        <begin position="674"/>
        <end position="705"/>
    </location>
</feature>
<organism evidence="6 7">
    <name type="scientific">Candidatus Egerieisoma faecipullorum</name>
    <dbReference type="NCBI Taxonomy" id="2840963"/>
    <lineage>
        <taxon>Bacteria</taxon>
        <taxon>Bacillati</taxon>
        <taxon>Bacillota</taxon>
        <taxon>Clostridia</taxon>
        <taxon>Eubacteriales</taxon>
        <taxon>Clostridiaceae</taxon>
        <taxon>Clostridiaceae incertae sedis</taxon>
        <taxon>Candidatus Egerieisoma</taxon>
    </lineage>
</organism>
<comment type="similarity">
    <text evidence="1">Belongs to the SMC family. SbcC subfamily.</text>
</comment>
<evidence type="ECO:0000256" key="2">
    <source>
        <dbReference type="ARBA" id="ARBA00011322"/>
    </source>
</evidence>